<sequence>QLILTKGDKDAVDDASLYPGRRSFVGRENAVVLVRGSIPYMGQLTVVVKDWLWIPYTRL</sequence>
<organism evidence="1 2">
    <name type="scientific">Lindgomyces ingoldianus</name>
    <dbReference type="NCBI Taxonomy" id="673940"/>
    <lineage>
        <taxon>Eukaryota</taxon>
        <taxon>Fungi</taxon>
        <taxon>Dikarya</taxon>
        <taxon>Ascomycota</taxon>
        <taxon>Pezizomycotina</taxon>
        <taxon>Dothideomycetes</taxon>
        <taxon>Pleosporomycetidae</taxon>
        <taxon>Pleosporales</taxon>
        <taxon>Lindgomycetaceae</taxon>
        <taxon>Lindgomyces</taxon>
    </lineage>
</organism>
<dbReference type="EMBL" id="MU003492">
    <property type="protein sequence ID" value="KAF2477497.1"/>
    <property type="molecule type" value="Genomic_DNA"/>
</dbReference>
<name>A0ACB6REE7_9PLEO</name>
<dbReference type="Proteomes" id="UP000799755">
    <property type="component" value="Unassembled WGS sequence"/>
</dbReference>
<gene>
    <name evidence="1" type="ORF">BDR25DRAFT_159273</name>
</gene>
<reference evidence="1" key="1">
    <citation type="journal article" date="2020" name="Stud. Mycol.">
        <title>101 Dothideomycetes genomes: a test case for predicting lifestyles and emergence of pathogens.</title>
        <authorList>
            <person name="Haridas S."/>
            <person name="Albert R."/>
            <person name="Binder M."/>
            <person name="Bloem J."/>
            <person name="Labutti K."/>
            <person name="Salamov A."/>
            <person name="Andreopoulos B."/>
            <person name="Baker S."/>
            <person name="Barry K."/>
            <person name="Bills G."/>
            <person name="Bluhm B."/>
            <person name="Cannon C."/>
            <person name="Castanera R."/>
            <person name="Culley D."/>
            <person name="Daum C."/>
            <person name="Ezra D."/>
            <person name="Gonzalez J."/>
            <person name="Henrissat B."/>
            <person name="Kuo A."/>
            <person name="Liang C."/>
            <person name="Lipzen A."/>
            <person name="Lutzoni F."/>
            <person name="Magnuson J."/>
            <person name="Mondo S."/>
            <person name="Nolan M."/>
            <person name="Ohm R."/>
            <person name="Pangilinan J."/>
            <person name="Park H.-J."/>
            <person name="Ramirez L."/>
            <person name="Alfaro M."/>
            <person name="Sun H."/>
            <person name="Tritt A."/>
            <person name="Yoshinaga Y."/>
            <person name="Zwiers L.-H."/>
            <person name="Turgeon B."/>
            <person name="Goodwin S."/>
            <person name="Spatafora J."/>
            <person name="Crous P."/>
            <person name="Grigoriev I."/>
        </authorList>
    </citation>
    <scope>NUCLEOTIDE SEQUENCE</scope>
    <source>
        <strain evidence="1">ATCC 200398</strain>
    </source>
</reference>
<accession>A0ACB6REE7</accession>
<feature type="non-terminal residue" evidence="1">
    <location>
        <position position="59"/>
    </location>
</feature>
<keyword evidence="2" id="KW-1185">Reference proteome</keyword>
<evidence type="ECO:0000313" key="1">
    <source>
        <dbReference type="EMBL" id="KAF2477497.1"/>
    </source>
</evidence>
<protein>
    <submittedName>
        <fullName evidence="1">Uncharacterized protein</fullName>
    </submittedName>
</protein>
<comment type="caution">
    <text evidence="1">The sequence shown here is derived from an EMBL/GenBank/DDBJ whole genome shotgun (WGS) entry which is preliminary data.</text>
</comment>
<feature type="non-terminal residue" evidence="1">
    <location>
        <position position="1"/>
    </location>
</feature>
<evidence type="ECO:0000313" key="2">
    <source>
        <dbReference type="Proteomes" id="UP000799755"/>
    </source>
</evidence>
<proteinExistence type="predicted"/>